<evidence type="ECO:0000313" key="2">
    <source>
        <dbReference type="Proteomes" id="UP001596122"/>
    </source>
</evidence>
<sequence length="161" mass="17984">MRRHRRHTYVIGWDTGDGCERTPTMEEIEAFYRSVLTSLRPDSTQVVADLFGRTGPLPPAARQAALTLHRRHRPSLFVTMDRNPFQGVVVNDSDPVQWEALLTIAPYASHLSLQGGGLLRDLFTSSGTLAGVRARLRPEQHERVTAALAASGVTCLRLRRR</sequence>
<proteinExistence type="predicted"/>
<dbReference type="RefSeq" id="WP_340267437.1">
    <property type="nucleotide sequence ID" value="NZ_JBBEOG010000002.1"/>
</dbReference>
<organism evidence="1 2">
    <name type="scientific">Aquipuribacter nitratireducens</name>
    <dbReference type="NCBI Taxonomy" id="650104"/>
    <lineage>
        <taxon>Bacteria</taxon>
        <taxon>Bacillati</taxon>
        <taxon>Actinomycetota</taxon>
        <taxon>Actinomycetes</taxon>
        <taxon>Micrococcales</taxon>
        <taxon>Intrasporangiaceae</taxon>
        <taxon>Aquipuribacter</taxon>
    </lineage>
</organism>
<dbReference type="EMBL" id="JBHSLD010000007">
    <property type="protein sequence ID" value="MFC5380903.1"/>
    <property type="molecule type" value="Genomic_DNA"/>
</dbReference>
<keyword evidence="2" id="KW-1185">Reference proteome</keyword>
<reference evidence="2" key="1">
    <citation type="journal article" date="2019" name="Int. J. Syst. Evol. Microbiol.">
        <title>The Global Catalogue of Microorganisms (GCM) 10K type strain sequencing project: providing services to taxonomists for standard genome sequencing and annotation.</title>
        <authorList>
            <consortium name="The Broad Institute Genomics Platform"/>
            <consortium name="The Broad Institute Genome Sequencing Center for Infectious Disease"/>
            <person name="Wu L."/>
            <person name="Ma J."/>
        </authorList>
    </citation>
    <scope>NUCLEOTIDE SEQUENCE [LARGE SCALE GENOMIC DNA]</scope>
    <source>
        <strain evidence="2">CCUG 43114</strain>
    </source>
</reference>
<accession>A0ABW0GLX4</accession>
<evidence type="ECO:0000313" key="1">
    <source>
        <dbReference type="EMBL" id="MFC5380903.1"/>
    </source>
</evidence>
<name>A0ABW0GLX4_9MICO</name>
<dbReference type="Proteomes" id="UP001596122">
    <property type="component" value="Unassembled WGS sequence"/>
</dbReference>
<protein>
    <submittedName>
        <fullName evidence="1">Uncharacterized protein</fullName>
    </submittedName>
</protein>
<gene>
    <name evidence="1" type="ORF">ACFPJ6_08880</name>
</gene>
<comment type="caution">
    <text evidence="1">The sequence shown here is derived from an EMBL/GenBank/DDBJ whole genome shotgun (WGS) entry which is preliminary data.</text>
</comment>